<evidence type="ECO:0000313" key="4">
    <source>
        <dbReference type="Proteomes" id="UP000028500"/>
    </source>
</evidence>
<evidence type="ECO:0000313" key="3">
    <source>
        <dbReference type="EMBL" id="CDH18744.1"/>
    </source>
</evidence>
<dbReference type="InterPro" id="IPR050194">
    <property type="entry name" value="Glycosyltransferase_grp1"/>
</dbReference>
<dbReference type="OrthoDB" id="9768937at2"/>
<keyword evidence="3" id="KW-0808">Transferase</keyword>
<dbReference type="PANTHER" id="PTHR45947:SF3">
    <property type="entry name" value="SULFOQUINOVOSYL TRANSFERASE SQD2"/>
    <property type="match status" value="1"/>
</dbReference>
<comment type="caution">
    <text evidence="3">The sequence shown here is derived from an EMBL/GenBank/DDBJ whole genome shotgun (WGS) entry which is preliminary data.</text>
</comment>
<evidence type="ECO:0000259" key="1">
    <source>
        <dbReference type="Pfam" id="PF00534"/>
    </source>
</evidence>
<dbReference type="AlphaFoldDB" id="A0A077PG87"/>
<feature type="domain" description="Glycosyl transferase family 1" evidence="1">
    <location>
        <begin position="219"/>
        <end position="369"/>
    </location>
</feature>
<dbReference type="RefSeq" id="WP_038246306.1">
    <property type="nucleotide sequence ID" value="NZ_CAWLZI010000139.1"/>
</dbReference>
<organism evidence="3 4">
    <name type="scientific">Xenorhabdus bovienii str. kraussei Quebec</name>
    <dbReference type="NCBI Taxonomy" id="1398203"/>
    <lineage>
        <taxon>Bacteria</taxon>
        <taxon>Pseudomonadati</taxon>
        <taxon>Pseudomonadota</taxon>
        <taxon>Gammaproteobacteria</taxon>
        <taxon>Enterobacterales</taxon>
        <taxon>Morganellaceae</taxon>
        <taxon>Xenorhabdus</taxon>
    </lineage>
</organism>
<reference evidence="3" key="1">
    <citation type="submission" date="2013-07" db="EMBL/GenBank/DDBJ databases">
        <title>Sub-species coevolution in mutualistic symbiosis.</title>
        <authorList>
            <person name="Murfin K."/>
            <person name="Klassen J."/>
            <person name="Lee M."/>
            <person name="Forst S."/>
            <person name="Stock P."/>
            <person name="Goodrich-Blair H."/>
        </authorList>
    </citation>
    <scope>NUCLEOTIDE SEQUENCE [LARGE SCALE GENOMIC DNA]</scope>
    <source>
        <strain evidence="3">Kraussei Quebec</strain>
    </source>
</reference>
<dbReference type="InterPro" id="IPR028098">
    <property type="entry name" value="Glyco_trans_4-like_N"/>
</dbReference>
<dbReference type="EMBL" id="CBSY010000056">
    <property type="protein sequence ID" value="CDH18744.1"/>
    <property type="molecule type" value="Genomic_DNA"/>
</dbReference>
<dbReference type="InterPro" id="IPR001296">
    <property type="entry name" value="Glyco_trans_1"/>
</dbReference>
<dbReference type="Gene3D" id="3.40.50.2000">
    <property type="entry name" value="Glycogen Phosphorylase B"/>
    <property type="match status" value="2"/>
</dbReference>
<dbReference type="PANTHER" id="PTHR45947">
    <property type="entry name" value="SULFOQUINOVOSYL TRANSFERASE SQD2"/>
    <property type="match status" value="1"/>
</dbReference>
<gene>
    <name evidence="3" type="primary">kanM</name>
    <name evidence="3" type="ORF">XBKQ1_1490021</name>
</gene>
<dbReference type="Pfam" id="PF00534">
    <property type="entry name" value="Glycos_transf_1"/>
    <property type="match status" value="1"/>
</dbReference>
<keyword evidence="4" id="KW-1185">Reference proteome</keyword>
<dbReference type="HOGENOM" id="CLU_009583_2_5_6"/>
<dbReference type="GO" id="GO:0016757">
    <property type="term" value="F:glycosyltransferase activity"/>
    <property type="evidence" value="ECO:0007669"/>
    <property type="project" value="InterPro"/>
</dbReference>
<feature type="domain" description="Glycosyltransferase subfamily 4-like N-terminal" evidence="2">
    <location>
        <begin position="25"/>
        <end position="205"/>
    </location>
</feature>
<evidence type="ECO:0000259" key="2">
    <source>
        <dbReference type="Pfam" id="PF13439"/>
    </source>
</evidence>
<sequence>MRVLRLTPFFHHPDVKSWPAEYDSVGGMQIQIWRQAMWLAERGVQQHVMTIGFPGLPHQRDLHTNLCVERTYLRLPELRSELTGLKGLTQSWALATLLAIRSKMRQKPFDLIHLHLDGQIPALLVAYLVPKLLSCPLILTIHCSRLSVYQPMSIWDRMTHKLACYLERKVVKLAATTIALTERTTSVIRPYARRVEIVPDVVDPKQFRHPGESAIQAFRQKYRLKTKNIGFIGRIAKEKGWTHFVAVADRLRHLDLHFLVVGDGPQRHRLEETIAQHQLESQFTITGFIPNDQVATAIAACHVIVMPSEHEEFGGVSIEATAVGVPVAAYAVGGINEILGKISPELLAPAGDINQLVNCINRALSQPQRSPIIEESDDNKNPIEIFAPDAVLPRLKSIYHELVEQSVTKSK</sequence>
<proteinExistence type="predicted"/>
<dbReference type="SUPFAM" id="SSF53756">
    <property type="entry name" value="UDP-Glycosyltransferase/glycogen phosphorylase"/>
    <property type="match status" value="1"/>
</dbReference>
<name>A0A077PG87_XENBV</name>
<dbReference type="Pfam" id="PF13439">
    <property type="entry name" value="Glyco_transf_4"/>
    <property type="match status" value="1"/>
</dbReference>
<dbReference type="Proteomes" id="UP000028500">
    <property type="component" value="Unassembled WGS sequence"/>
</dbReference>
<protein>
    <submittedName>
        <fullName evidence="3">Glycosyltransferase</fullName>
    </submittedName>
</protein>
<accession>A0A077PG87</accession>